<keyword evidence="7" id="KW-1185">Reference proteome</keyword>
<dbReference type="InterPro" id="IPR001806">
    <property type="entry name" value="Small_GTPase"/>
</dbReference>
<reference evidence="6 7" key="1">
    <citation type="journal article" date="2019" name="PLoS Negl. Trop. Dis.">
        <title>Whole genome sequencing of Entamoeba nuttalli reveals mammalian host-related molecular signatures and a novel octapeptide-repeat surface protein.</title>
        <authorList>
            <person name="Tanaka M."/>
            <person name="Makiuchi T."/>
            <person name="Komiyama T."/>
            <person name="Shiina T."/>
            <person name="Osaki K."/>
            <person name="Tachibana H."/>
        </authorList>
    </citation>
    <scope>NUCLEOTIDE SEQUENCE [LARGE SCALE GENOMIC DNA]</scope>
    <source>
        <strain evidence="6 7">P19-061405</strain>
    </source>
</reference>
<evidence type="ECO:0000313" key="6">
    <source>
        <dbReference type="EMBL" id="GAB1219045.1"/>
    </source>
</evidence>
<evidence type="ECO:0000313" key="7">
    <source>
        <dbReference type="Proteomes" id="UP001628156"/>
    </source>
</evidence>
<evidence type="ECO:0000256" key="2">
    <source>
        <dbReference type="ARBA" id="ARBA00010142"/>
    </source>
</evidence>
<evidence type="ECO:0000256" key="5">
    <source>
        <dbReference type="SAM" id="MobiDB-lite"/>
    </source>
</evidence>
<name>A0ABQ0D890_9EUKA</name>
<sequence>MSNKNHKKVLLKMILIGDSGVGKSSLMNQFIEKTFTAQYKATIGADFLTKEVTINGTATTLQIWDTAGHEKFMSFGAAFYRGSDCCLLVLDVTNEASFKSLDTWKKEFLNGANVTNPNDFPFVVLINKMDEDPSKHVVSVSDVKQWCENNGNIPLYETSAKTGAQVDTAFLDVATKVVQSMKEVNNTPSGSINIETTSPEKKEGGCC</sequence>
<dbReference type="Gene3D" id="3.40.50.300">
    <property type="entry name" value="P-loop containing nucleotide triphosphate hydrolases"/>
    <property type="match status" value="1"/>
</dbReference>
<dbReference type="SMART" id="SM00175">
    <property type="entry name" value="RAB"/>
    <property type="match status" value="1"/>
</dbReference>
<evidence type="ECO:0008006" key="8">
    <source>
        <dbReference type="Google" id="ProtNLM"/>
    </source>
</evidence>
<dbReference type="SMART" id="SM00176">
    <property type="entry name" value="RAN"/>
    <property type="match status" value="1"/>
</dbReference>
<dbReference type="PROSITE" id="PS51421">
    <property type="entry name" value="RAS"/>
    <property type="match status" value="1"/>
</dbReference>
<dbReference type="Proteomes" id="UP001628156">
    <property type="component" value="Unassembled WGS sequence"/>
</dbReference>
<dbReference type="PROSITE" id="PS51419">
    <property type="entry name" value="RAB"/>
    <property type="match status" value="1"/>
</dbReference>
<dbReference type="SMART" id="SM00174">
    <property type="entry name" value="RHO"/>
    <property type="match status" value="1"/>
</dbReference>
<dbReference type="Pfam" id="PF00071">
    <property type="entry name" value="Ras"/>
    <property type="match status" value="1"/>
</dbReference>
<dbReference type="PRINTS" id="PR00449">
    <property type="entry name" value="RASTRNSFRMNG"/>
</dbReference>
<keyword evidence="3" id="KW-0547">Nucleotide-binding</keyword>
<dbReference type="PANTHER" id="PTHR47981:SF20">
    <property type="entry name" value="RAS-RELATED PROTEIN RAB-7A"/>
    <property type="match status" value="1"/>
</dbReference>
<feature type="compositionally biased region" description="Polar residues" evidence="5">
    <location>
        <begin position="188"/>
        <end position="197"/>
    </location>
</feature>
<dbReference type="CDD" id="cd01862">
    <property type="entry name" value="Rab7"/>
    <property type="match status" value="1"/>
</dbReference>
<dbReference type="EMBL" id="BAAFRS010000011">
    <property type="protein sequence ID" value="GAB1219045.1"/>
    <property type="molecule type" value="Genomic_DNA"/>
</dbReference>
<dbReference type="SMART" id="SM00173">
    <property type="entry name" value="RAS"/>
    <property type="match status" value="1"/>
</dbReference>
<comment type="similarity">
    <text evidence="2">Belongs to the small GTPase superfamily. Rho family.</text>
</comment>
<organism evidence="6 7">
    <name type="scientific">Entamoeba nuttalli</name>
    <dbReference type="NCBI Taxonomy" id="412467"/>
    <lineage>
        <taxon>Eukaryota</taxon>
        <taxon>Amoebozoa</taxon>
        <taxon>Evosea</taxon>
        <taxon>Archamoebae</taxon>
        <taxon>Mastigamoebida</taxon>
        <taxon>Entamoebidae</taxon>
        <taxon>Entamoeba</taxon>
    </lineage>
</organism>
<dbReference type="InterPro" id="IPR005225">
    <property type="entry name" value="Small_GTP-bd"/>
</dbReference>
<proteinExistence type="inferred from homology"/>
<evidence type="ECO:0000256" key="3">
    <source>
        <dbReference type="ARBA" id="ARBA00022741"/>
    </source>
</evidence>
<accession>A0ABQ0D890</accession>
<dbReference type="InterPro" id="IPR027417">
    <property type="entry name" value="P-loop_NTPase"/>
</dbReference>
<keyword evidence="4" id="KW-0342">GTP-binding</keyword>
<feature type="compositionally biased region" description="Basic and acidic residues" evidence="5">
    <location>
        <begin position="198"/>
        <end position="207"/>
    </location>
</feature>
<comment type="caution">
    <text evidence="6">The sequence shown here is derived from an EMBL/GenBank/DDBJ whole genome shotgun (WGS) entry which is preliminary data.</text>
</comment>
<gene>
    <name evidence="6" type="ORF">ENUP19_0011G0045</name>
</gene>
<feature type="region of interest" description="Disordered" evidence="5">
    <location>
        <begin position="188"/>
        <end position="207"/>
    </location>
</feature>
<protein>
    <recommendedName>
        <fullName evidence="8">Rab family GTPase</fullName>
    </recommendedName>
</protein>
<evidence type="ECO:0000256" key="1">
    <source>
        <dbReference type="ARBA" id="ARBA00006270"/>
    </source>
</evidence>
<comment type="similarity">
    <text evidence="1">Belongs to the small GTPase superfamily. Rab family.</text>
</comment>
<evidence type="ECO:0000256" key="4">
    <source>
        <dbReference type="ARBA" id="ARBA00023134"/>
    </source>
</evidence>
<dbReference type="NCBIfam" id="TIGR00231">
    <property type="entry name" value="small_GTP"/>
    <property type="match status" value="1"/>
</dbReference>
<dbReference type="SUPFAM" id="SSF52540">
    <property type="entry name" value="P-loop containing nucleoside triphosphate hydrolases"/>
    <property type="match status" value="1"/>
</dbReference>
<dbReference type="PANTHER" id="PTHR47981">
    <property type="entry name" value="RAB FAMILY"/>
    <property type="match status" value="1"/>
</dbReference>